<keyword evidence="2" id="KW-0732">Signal</keyword>
<organism evidence="3 4">
    <name type="scientific">Penicillium salamii</name>
    <dbReference type="NCBI Taxonomy" id="1612424"/>
    <lineage>
        <taxon>Eukaryota</taxon>
        <taxon>Fungi</taxon>
        <taxon>Dikarya</taxon>
        <taxon>Ascomycota</taxon>
        <taxon>Pezizomycotina</taxon>
        <taxon>Eurotiomycetes</taxon>
        <taxon>Eurotiomycetidae</taxon>
        <taxon>Eurotiales</taxon>
        <taxon>Aspergillaceae</taxon>
        <taxon>Penicillium</taxon>
    </lineage>
</organism>
<feature type="compositionally biased region" description="Low complexity" evidence="1">
    <location>
        <begin position="480"/>
        <end position="494"/>
    </location>
</feature>
<evidence type="ECO:0000313" key="4">
    <source>
        <dbReference type="Proteomes" id="UP001152592"/>
    </source>
</evidence>
<feature type="compositionally biased region" description="Low complexity" evidence="1">
    <location>
        <begin position="581"/>
        <end position="590"/>
    </location>
</feature>
<name>A0A9W4NRJ8_9EURO</name>
<dbReference type="OrthoDB" id="245989at2759"/>
<evidence type="ECO:0000256" key="2">
    <source>
        <dbReference type="SAM" id="SignalP"/>
    </source>
</evidence>
<evidence type="ECO:0000256" key="1">
    <source>
        <dbReference type="SAM" id="MobiDB-lite"/>
    </source>
</evidence>
<feature type="compositionally biased region" description="Low complexity" evidence="1">
    <location>
        <begin position="683"/>
        <end position="697"/>
    </location>
</feature>
<feature type="compositionally biased region" description="Polar residues" evidence="1">
    <location>
        <begin position="833"/>
        <end position="842"/>
    </location>
</feature>
<dbReference type="AlphaFoldDB" id="A0A9W4NRJ8"/>
<dbReference type="EMBL" id="CAJVPD010000254">
    <property type="protein sequence ID" value="CAG8400526.1"/>
    <property type="molecule type" value="Genomic_DNA"/>
</dbReference>
<feature type="compositionally biased region" description="Low complexity" evidence="1">
    <location>
        <begin position="557"/>
        <end position="575"/>
    </location>
</feature>
<feature type="compositionally biased region" description="Low complexity" evidence="1">
    <location>
        <begin position="439"/>
        <end position="452"/>
    </location>
</feature>
<comment type="caution">
    <text evidence="3">The sequence shown here is derived from an EMBL/GenBank/DDBJ whole genome shotgun (WGS) entry which is preliminary data.</text>
</comment>
<feature type="compositionally biased region" description="Polar residues" evidence="1">
    <location>
        <begin position="516"/>
        <end position="543"/>
    </location>
</feature>
<feature type="compositionally biased region" description="Pro residues" evidence="1">
    <location>
        <begin position="814"/>
        <end position="826"/>
    </location>
</feature>
<sequence>MRPALVMLAALAGSALAYPTDMATEKRTFGLLAEILGHAAVDVSSILEAVLSHGHSSGSLLAGLSAEGAAALEGGALGCKAGAIHAHAKAALKAWLLIHAQLDFSLKKHLIAWCDGDAELVLSADILAALSAYIPGCAEVAAKGQLYVTIDGIFAASSLESALVLSLSAQASLSAWIEAKVGLDVGVKAGLGVCAAGGVIGSLSADIKASLLAWVNSSKCDLSAELKVSVLAWINGHAGGQLVELGSLGANALSTVSIGASVGVHVEEAGHLSVGGKASLAAFLDASVSANIGADVQLGLQAAAKGELATSVELDVRTQLAIWLSGSDCTLGVELKAVVLLWLSFAVESDASVSLNLVGGLLGHVTGFLSETVLAGLSVDLRGALSLCAAGGSIADLTFGARAELAAFLGGSTDVDINLSIQIIFLQWFTGCSIPGAPTPSSSVPSLPSSTPYKASTSAIPSGPGASISVSVPSGPAPSGPAGSVSVSIPGGPAETPSGVSPTGTPIPSGPAETPSGVSPTGTPVSSGPAETTPCDTETSEVVRSTVIPGPSGSGSITVTIPVVPTGTAPAQTPSGPAPSGPAGSVSVPSGPAPSGPAGSASVSIPGGPAETPSGVSPTGTPVPSGPAETTPCDTETSEVVRSTVIPGPSGSGSITVTIPAVPTGTAPAQTPSGPAATTPCDTETSGVVGSTVISGVPAETPSGVSPTGTPVPSGPADTTPCDTCHTETTEVVGSTVITGVPAPSGTAPAETPSGPAATTPCDTETSDIVGSTVIPGVPGPSGPAGTTPAGSVPAQTPTGVAPTGTPAGSGPAPSGPAPTGTPVPSGPAESTPCDTETSDVVGSTVIPGVPAQTPSGVSPTGVSVPSGPAASGPAPSGPQATGSVPSAPCETESSPAPTSPPTVPSGGGSGQEVVTVTATVTATVCGCE</sequence>
<reference evidence="3" key="1">
    <citation type="submission" date="2021-07" db="EMBL/GenBank/DDBJ databases">
        <authorList>
            <person name="Branca A.L. A."/>
        </authorList>
    </citation>
    <scope>NUCLEOTIDE SEQUENCE</scope>
</reference>
<feature type="compositionally biased region" description="Low complexity" evidence="1">
    <location>
        <begin position="596"/>
        <end position="610"/>
    </location>
</feature>
<feature type="compositionally biased region" description="Low complexity" evidence="1">
    <location>
        <begin position="784"/>
        <end position="813"/>
    </location>
</feature>
<feature type="chain" id="PRO_5040953110" description="Cell wall protein" evidence="2">
    <location>
        <begin position="18"/>
        <end position="929"/>
    </location>
</feature>
<gene>
    <name evidence="3" type="ORF">PSALAMII_LOCUS7632</name>
</gene>
<feature type="signal peptide" evidence="2">
    <location>
        <begin position="1"/>
        <end position="17"/>
    </location>
</feature>
<proteinExistence type="predicted"/>
<feature type="region of interest" description="Disordered" evidence="1">
    <location>
        <begin position="439"/>
        <end position="915"/>
    </location>
</feature>
<protein>
    <recommendedName>
        <fullName evidence="5">Cell wall protein</fullName>
    </recommendedName>
</protein>
<accession>A0A9W4NRJ8</accession>
<dbReference type="Proteomes" id="UP001152592">
    <property type="component" value="Unassembled WGS sequence"/>
</dbReference>
<evidence type="ECO:0008006" key="5">
    <source>
        <dbReference type="Google" id="ProtNLM"/>
    </source>
</evidence>
<feature type="compositionally biased region" description="Low complexity" evidence="1">
    <location>
        <begin position="854"/>
        <end position="884"/>
    </location>
</feature>
<feature type="compositionally biased region" description="Low complexity" evidence="1">
    <location>
        <begin position="460"/>
        <end position="474"/>
    </location>
</feature>
<feature type="compositionally biased region" description="Polar residues" evidence="1">
    <location>
        <begin position="632"/>
        <end position="641"/>
    </location>
</feature>
<evidence type="ECO:0000313" key="3">
    <source>
        <dbReference type="EMBL" id="CAG8400526.1"/>
    </source>
</evidence>